<evidence type="ECO:0000259" key="2">
    <source>
        <dbReference type="Pfam" id="PF12706"/>
    </source>
</evidence>
<sequence>MPTTRCSSTYPAPGSQFGLTIEAFGGPTALLTVAGLRLLTDPTFDEPGEYPGEMFKLVKTAPPARSAEDIGTVDAVLLSHDEHADNLDDAGRRYLATVPLVLSTVGAVQRLAGTTISRPAWEGLDLMGPDGTVARVTWVPAQHGPEWATAFTGEVTGFVLSGPGLPTVYVSGDNSSLDVVRTIAERCAPIDVALLFAGAGVVQPLDAVLTLTGEEAVEASVILGARHVVVVHADGWTHFTEGRTEIEAAFERAGQSVTVLAPGAVLTL</sequence>
<keyword evidence="4" id="KW-1185">Reference proteome</keyword>
<proteinExistence type="predicted"/>
<dbReference type="STRING" id="1005945.SAMN05216561_11216"/>
<feature type="domain" description="Metallo-beta-lactamase" evidence="2">
    <location>
        <begin position="37"/>
        <end position="232"/>
    </location>
</feature>
<reference evidence="3 4" key="1">
    <citation type="submission" date="2016-10" db="EMBL/GenBank/DDBJ databases">
        <authorList>
            <person name="de Groot N.N."/>
        </authorList>
    </citation>
    <scope>NUCLEOTIDE SEQUENCE [LARGE SCALE GENOMIC DNA]</scope>
    <source>
        <strain evidence="3 4">CGMCC 1.11156</strain>
    </source>
</reference>
<dbReference type="Pfam" id="PF12706">
    <property type="entry name" value="Lactamase_B_2"/>
    <property type="match status" value="1"/>
</dbReference>
<evidence type="ECO:0000256" key="1">
    <source>
        <dbReference type="ARBA" id="ARBA00022801"/>
    </source>
</evidence>
<accession>A0A1I3KEF4</accession>
<dbReference type="InterPro" id="IPR001279">
    <property type="entry name" value="Metallo-B-lactamas"/>
</dbReference>
<dbReference type="PANTHER" id="PTHR43546">
    <property type="entry name" value="UPF0173 METAL-DEPENDENT HYDROLASE MJ1163-RELATED"/>
    <property type="match status" value="1"/>
</dbReference>
<organism evidence="3 4">
    <name type="scientific">Nocardioides psychrotolerans</name>
    <dbReference type="NCBI Taxonomy" id="1005945"/>
    <lineage>
        <taxon>Bacteria</taxon>
        <taxon>Bacillati</taxon>
        <taxon>Actinomycetota</taxon>
        <taxon>Actinomycetes</taxon>
        <taxon>Propionibacteriales</taxon>
        <taxon>Nocardioidaceae</taxon>
        <taxon>Nocardioides</taxon>
    </lineage>
</organism>
<dbReference type="RefSeq" id="WP_091114700.1">
    <property type="nucleotide sequence ID" value="NZ_BKAF01000014.1"/>
</dbReference>
<evidence type="ECO:0000313" key="3">
    <source>
        <dbReference type="EMBL" id="SFI70876.1"/>
    </source>
</evidence>
<dbReference type="InterPro" id="IPR050114">
    <property type="entry name" value="UPF0173_UPF0282_UlaG_hydrolase"/>
</dbReference>
<dbReference type="OrthoDB" id="3204284at2"/>
<protein>
    <submittedName>
        <fullName evidence="3">L-ascorbate metabolism protein UlaG, beta-lactamase superfamily</fullName>
    </submittedName>
</protein>
<dbReference type="PANTHER" id="PTHR43546:SF9">
    <property type="entry name" value="L-ASCORBATE-6-PHOSPHATE LACTONASE ULAG-RELATED"/>
    <property type="match status" value="1"/>
</dbReference>
<dbReference type="AlphaFoldDB" id="A0A1I3KEF4"/>
<name>A0A1I3KEF4_9ACTN</name>
<dbReference type="Gene3D" id="3.60.15.10">
    <property type="entry name" value="Ribonuclease Z/Hydroxyacylglutathione hydrolase-like"/>
    <property type="match status" value="1"/>
</dbReference>
<dbReference type="InterPro" id="IPR036866">
    <property type="entry name" value="RibonucZ/Hydroxyglut_hydro"/>
</dbReference>
<dbReference type="GO" id="GO:0016787">
    <property type="term" value="F:hydrolase activity"/>
    <property type="evidence" value="ECO:0007669"/>
    <property type="project" value="UniProtKB-KW"/>
</dbReference>
<dbReference type="EMBL" id="FOQG01000012">
    <property type="protein sequence ID" value="SFI70876.1"/>
    <property type="molecule type" value="Genomic_DNA"/>
</dbReference>
<gene>
    <name evidence="3" type="ORF">SAMN05216561_11216</name>
</gene>
<evidence type="ECO:0000313" key="4">
    <source>
        <dbReference type="Proteomes" id="UP000198649"/>
    </source>
</evidence>
<keyword evidence="1" id="KW-0378">Hydrolase</keyword>
<dbReference type="SUPFAM" id="SSF56281">
    <property type="entry name" value="Metallo-hydrolase/oxidoreductase"/>
    <property type="match status" value="1"/>
</dbReference>
<dbReference type="Proteomes" id="UP000198649">
    <property type="component" value="Unassembled WGS sequence"/>
</dbReference>